<evidence type="ECO:0000313" key="8">
    <source>
        <dbReference type="EMBL" id="TGJ85323.1"/>
    </source>
</evidence>
<feature type="domain" description="RING-type" evidence="6">
    <location>
        <begin position="70"/>
        <end position="118"/>
    </location>
</feature>
<keyword evidence="2 4" id="KW-0863">Zinc-finger</keyword>
<evidence type="ECO:0008006" key="10">
    <source>
        <dbReference type="Google" id="ProtNLM"/>
    </source>
</evidence>
<name>A0A4Z0Z3K2_9PEZI</name>
<dbReference type="InterPro" id="IPR015947">
    <property type="entry name" value="PUA-like_sf"/>
</dbReference>
<dbReference type="InterPro" id="IPR013083">
    <property type="entry name" value="Znf_RING/FYVE/PHD"/>
</dbReference>
<dbReference type="STRING" id="37992.A0A4Z0Z3K2"/>
<dbReference type="PROSITE" id="PS50089">
    <property type="entry name" value="ZF_RING_2"/>
    <property type="match status" value="2"/>
</dbReference>
<evidence type="ECO:0000256" key="1">
    <source>
        <dbReference type="ARBA" id="ARBA00022723"/>
    </source>
</evidence>
<dbReference type="Gene3D" id="1.20.58.1480">
    <property type="match status" value="1"/>
</dbReference>
<dbReference type="OrthoDB" id="264917at2759"/>
<dbReference type="SUPFAM" id="SSF57850">
    <property type="entry name" value="RING/U-box"/>
    <property type="match status" value="2"/>
</dbReference>
<dbReference type="InterPro" id="IPR003111">
    <property type="entry name" value="Lon_prtase_N"/>
</dbReference>
<sequence length="586" mass="64957">MSSIQPNASQPGLSSSTPPNDETILPKSRSGEGDNIAVPNPARIGRSETPADSLLDAVTDARRIIRLIQCQICHKILQDPTTLPCGYSICKTCLPETRPRANISWPATASRLQGFDCPFTDCGKEHAAADCALDVTLNKVLGVVKTAIASYQSAIEVPEYSTHITVCDQWGAGGIPSLEEKQPESRVLNGGRILATYTLAELGKLEYSSEVSYLSVGAKDNEDNKLDAEIFLNLKESVKTEVDCQVCYALFLDPMTTTCGHTYCRTCIYRILDHSDLCPICRRAISIQAQADPRTAPSNRRLVSMIMGFWADLVALRLQAYRLEQQANHGGFDVPIFVCTLSFPSMPLFLHVFEPRYRLMIRRAVDGDRTFGMVLGRSAPEPNEPDFMKLGVLLRIVNIEFFPDGRSLLETVGVSRFTITRHGFLDGYIVANIEKVDDINLAEEETIEASELGRENDVVVLEARDSTLGSAGAESLSIAQSSPIAVLPDDLDAISTRELVNFGVDFVRRMQAESVRWLTARMMAIYGECPDDPATFPWWFACVFPVSDAEKYRLLGTSSVRERLKISCRWIVEWEANRVSTYQAFP</sequence>
<dbReference type="Pfam" id="PF02190">
    <property type="entry name" value="LON_substr_bdg"/>
    <property type="match status" value="1"/>
</dbReference>
<dbReference type="PROSITE" id="PS51787">
    <property type="entry name" value="LON_N"/>
    <property type="match status" value="1"/>
</dbReference>
<reference evidence="8 9" key="1">
    <citation type="submission" date="2019-03" db="EMBL/GenBank/DDBJ databases">
        <title>Draft genome sequence of Xylaria hypoxylon DSM 108379, a ubiquitous saprotrophic-parasitic fungi on hardwood.</title>
        <authorList>
            <person name="Buettner E."/>
            <person name="Leonhardt S."/>
            <person name="Gebauer A.M."/>
            <person name="Liers C."/>
            <person name="Hofrichter M."/>
            <person name="Kellner H."/>
        </authorList>
    </citation>
    <scope>NUCLEOTIDE SEQUENCE [LARGE SCALE GENOMIC DNA]</scope>
    <source>
        <strain evidence="8 9">DSM 108379</strain>
    </source>
</reference>
<dbReference type="SMART" id="SM00184">
    <property type="entry name" value="RING"/>
    <property type="match status" value="2"/>
</dbReference>
<evidence type="ECO:0000259" key="7">
    <source>
        <dbReference type="PROSITE" id="PS51787"/>
    </source>
</evidence>
<feature type="region of interest" description="Disordered" evidence="5">
    <location>
        <begin position="1"/>
        <end position="48"/>
    </location>
</feature>
<dbReference type="Pfam" id="PF13923">
    <property type="entry name" value="zf-C3HC4_2"/>
    <property type="match status" value="1"/>
</dbReference>
<evidence type="ECO:0000256" key="3">
    <source>
        <dbReference type="ARBA" id="ARBA00022833"/>
    </source>
</evidence>
<proteinExistence type="predicted"/>
<dbReference type="InterPro" id="IPR017907">
    <property type="entry name" value="Znf_RING_CS"/>
</dbReference>
<evidence type="ECO:0000256" key="4">
    <source>
        <dbReference type="PROSITE-ProRule" id="PRU00175"/>
    </source>
</evidence>
<evidence type="ECO:0000256" key="2">
    <source>
        <dbReference type="ARBA" id="ARBA00022771"/>
    </source>
</evidence>
<dbReference type="Pfam" id="PF13445">
    <property type="entry name" value="zf-RING_UBOX"/>
    <property type="match status" value="1"/>
</dbReference>
<dbReference type="Gene3D" id="2.30.130.40">
    <property type="entry name" value="LON domain-like"/>
    <property type="match status" value="1"/>
</dbReference>
<dbReference type="GO" id="GO:0061630">
    <property type="term" value="F:ubiquitin protein ligase activity"/>
    <property type="evidence" value="ECO:0007669"/>
    <property type="project" value="TreeGrafter"/>
</dbReference>
<evidence type="ECO:0000313" key="9">
    <source>
        <dbReference type="Proteomes" id="UP000297716"/>
    </source>
</evidence>
<gene>
    <name evidence="8" type="ORF">E0Z10_g3433</name>
</gene>
<protein>
    <recommendedName>
        <fullName evidence="10">RING-type domain-containing protein</fullName>
    </recommendedName>
</protein>
<keyword evidence="3" id="KW-0862">Zinc</keyword>
<dbReference type="AlphaFoldDB" id="A0A4Z0Z3K2"/>
<keyword evidence="9" id="KW-1185">Reference proteome</keyword>
<dbReference type="PROSITE" id="PS00518">
    <property type="entry name" value="ZF_RING_1"/>
    <property type="match status" value="1"/>
</dbReference>
<evidence type="ECO:0000256" key="5">
    <source>
        <dbReference type="SAM" id="MobiDB-lite"/>
    </source>
</evidence>
<dbReference type="InterPro" id="IPR001841">
    <property type="entry name" value="Znf_RING"/>
</dbReference>
<dbReference type="EMBL" id="SKBN01000048">
    <property type="protein sequence ID" value="TGJ85323.1"/>
    <property type="molecule type" value="Genomic_DNA"/>
</dbReference>
<dbReference type="Proteomes" id="UP000297716">
    <property type="component" value="Unassembled WGS sequence"/>
</dbReference>
<dbReference type="SMART" id="SM00464">
    <property type="entry name" value="LON"/>
    <property type="match status" value="1"/>
</dbReference>
<feature type="domain" description="RING-type" evidence="6">
    <location>
        <begin position="244"/>
        <end position="282"/>
    </location>
</feature>
<dbReference type="InterPro" id="IPR046336">
    <property type="entry name" value="Lon_prtase_N_sf"/>
</dbReference>
<evidence type="ECO:0000259" key="6">
    <source>
        <dbReference type="PROSITE" id="PS50089"/>
    </source>
</evidence>
<dbReference type="InterPro" id="IPR027370">
    <property type="entry name" value="Znf-RING_euk"/>
</dbReference>
<dbReference type="PANTHER" id="PTHR23327:SF42">
    <property type="entry name" value="LON PEPTIDASE N-TERMINAL DOMAIN AND RING FINGER PROTEIN C14F5.10C"/>
    <property type="match status" value="1"/>
</dbReference>
<dbReference type="GO" id="GO:0008270">
    <property type="term" value="F:zinc ion binding"/>
    <property type="evidence" value="ECO:0007669"/>
    <property type="project" value="UniProtKB-KW"/>
</dbReference>
<feature type="compositionally biased region" description="Polar residues" evidence="5">
    <location>
        <begin position="1"/>
        <end position="20"/>
    </location>
</feature>
<dbReference type="PANTHER" id="PTHR23327">
    <property type="entry name" value="RING FINGER PROTEIN 127"/>
    <property type="match status" value="1"/>
</dbReference>
<accession>A0A4Z0Z3K2</accession>
<comment type="caution">
    <text evidence="8">The sequence shown here is derived from an EMBL/GenBank/DDBJ whole genome shotgun (WGS) entry which is preliminary data.</text>
</comment>
<dbReference type="SUPFAM" id="SSF88697">
    <property type="entry name" value="PUA domain-like"/>
    <property type="match status" value="1"/>
</dbReference>
<keyword evidence="1" id="KW-0479">Metal-binding</keyword>
<feature type="domain" description="Lon N-terminal" evidence="7">
    <location>
        <begin position="318"/>
        <end position="575"/>
    </location>
</feature>
<dbReference type="Gene3D" id="3.30.40.10">
    <property type="entry name" value="Zinc/RING finger domain, C3HC4 (zinc finger)"/>
    <property type="match status" value="2"/>
</dbReference>
<organism evidence="8 9">
    <name type="scientific">Xylaria hypoxylon</name>
    <dbReference type="NCBI Taxonomy" id="37992"/>
    <lineage>
        <taxon>Eukaryota</taxon>
        <taxon>Fungi</taxon>
        <taxon>Dikarya</taxon>
        <taxon>Ascomycota</taxon>
        <taxon>Pezizomycotina</taxon>
        <taxon>Sordariomycetes</taxon>
        <taxon>Xylariomycetidae</taxon>
        <taxon>Xylariales</taxon>
        <taxon>Xylariaceae</taxon>
        <taxon>Xylaria</taxon>
    </lineage>
</organism>